<organism evidence="2 3">
    <name type="scientific">Nephila pilipes</name>
    <name type="common">Giant wood spider</name>
    <name type="synonym">Nephila maculata</name>
    <dbReference type="NCBI Taxonomy" id="299642"/>
    <lineage>
        <taxon>Eukaryota</taxon>
        <taxon>Metazoa</taxon>
        <taxon>Ecdysozoa</taxon>
        <taxon>Arthropoda</taxon>
        <taxon>Chelicerata</taxon>
        <taxon>Arachnida</taxon>
        <taxon>Araneae</taxon>
        <taxon>Araneomorphae</taxon>
        <taxon>Entelegynae</taxon>
        <taxon>Araneoidea</taxon>
        <taxon>Nephilidae</taxon>
        <taxon>Nephila</taxon>
    </lineage>
</organism>
<dbReference type="SUPFAM" id="SSF63707">
    <property type="entry name" value="Ganglioside M2 (gm2) activator"/>
    <property type="match status" value="1"/>
</dbReference>
<protein>
    <submittedName>
        <fullName evidence="2">Uncharacterized protein</fullName>
    </submittedName>
</protein>
<dbReference type="InterPro" id="IPR036846">
    <property type="entry name" value="GM2-AP_sf"/>
</dbReference>
<accession>A0A8X6NCF3</accession>
<keyword evidence="1" id="KW-0732">Signal</keyword>
<feature type="non-terminal residue" evidence="2">
    <location>
        <position position="1"/>
    </location>
</feature>
<dbReference type="AlphaFoldDB" id="A0A8X6NCF3"/>
<feature type="non-terminal residue" evidence="2">
    <location>
        <position position="78"/>
    </location>
</feature>
<evidence type="ECO:0000256" key="1">
    <source>
        <dbReference type="ARBA" id="ARBA00022729"/>
    </source>
</evidence>
<dbReference type="Gene3D" id="2.70.220.10">
    <property type="entry name" value="Ganglioside GM2 activator"/>
    <property type="match status" value="1"/>
</dbReference>
<evidence type="ECO:0000313" key="2">
    <source>
        <dbReference type="EMBL" id="GFT05796.1"/>
    </source>
</evidence>
<dbReference type="OrthoDB" id="6407652at2759"/>
<reference evidence="2" key="1">
    <citation type="submission" date="2020-08" db="EMBL/GenBank/DDBJ databases">
        <title>Multicomponent nature underlies the extraordinary mechanical properties of spider dragline silk.</title>
        <authorList>
            <person name="Kono N."/>
            <person name="Nakamura H."/>
            <person name="Mori M."/>
            <person name="Yoshida Y."/>
            <person name="Ohtoshi R."/>
            <person name="Malay A.D."/>
            <person name="Moran D.A.P."/>
            <person name="Tomita M."/>
            <person name="Numata K."/>
            <person name="Arakawa K."/>
        </authorList>
    </citation>
    <scope>NUCLEOTIDE SEQUENCE</scope>
</reference>
<comment type="caution">
    <text evidence="2">The sequence shown here is derived from an EMBL/GenBank/DDBJ whole genome shotgun (WGS) entry which is preliminary data.</text>
</comment>
<evidence type="ECO:0000313" key="3">
    <source>
        <dbReference type="Proteomes" id="UP000887013"/>
    </source>
</evidence>
<sequence>ILSAIDGANDKGDDSIAEIRKLDISPDPPSFSKNVTVSVDVELLRDIPENAILKTNIYKVTGIFGIPLPAPCIAGIGS</sequence>
<dbReference type="Proteomes" id="UP000887013">
    <property type="component" value="Unassembled WGS sequence"/>
</dbReference>
<keyword evidence="3" id="KW-1185">Reference proteome</keyword>
<proteinExistence type="predicted"/>
<dbReference type="EMBL" id="BMAW01056427">
    <property type="protein sequence ID" value="GFT05796.1"/>
    <property type="molecule type" value="Genomic_DNA"/>
</dbReference>
<name>A0A8X6NCF3_NEPPI</name>
<gene>
    <name evidence="2" type="primary">AVEN_199769_1</name>
    <name evidence="2" type="ORF">NPIL_65122</name>
</gene>